<dbReference type="InterPro" id="IPR023346">
    <property type="entry name" value="Lysozyme-like_dom_sf"/>
</dbReference>
<dbReference type="Proteomes" id="UP000230821">
    <property type="component" value="Unassembled WGS sequence"/>
</dbReference>
<dbReference type="Pfam" id="PF00497">
    <property type="entry name" value="SBP_bac_3"/>
    <property type="match status" value="1"/>
</dbReference>
<evidence type="ECO:0000313" key="9">
    <source>
        <dbReference type="EMBL" id="PIE36388.1"/>
    </source>
</evidence>
<proteinExistence type="inferred from homology"/>
<dbReference type="PANTHER" id="PTHR35936">
    <property type="entry name" value="MEMBRANE-BOUND LYTIC MUREIN TRANSGLYCOSYLASE F"/>
    <property type="match status" value="1"/>
</dbReference>
<evidence type="ECO:0000256" key="1">
    <source>
        <dbReference type="ARBA" id="ARBA00004339"/>
    </source>
</evidence>
<dbReference type="SUPFAM" id="SSF53955">
    <property type="entry name" value="Lysozyme-like"/>
    <property type="match status" value="1"/>
</dbReference>
<dbReference type="HAMAP" id="MF_02016">
    <property type="entry name" value="MltF"/>
    <property type="match status" value="1"/>
</dbReference>
<keyword evidence="6" id="KW-0961">Cell wall biogenesis/degradation</keyword>
<protein>
    <submittedName>
        <fullName evidence="9">Membrane-bound lytic murein transglycosylase MltF</fullName>
    </submittedName>
</protein>
<organism evidence="9 10">
    <name type="scientific">candidate division KSB3 bacterium</name>
    <dbReference type="NCBI Taxonomy" id="2044937"/>
    <lineage>
        <taxon>Bacteria</taxon>
        <taxon>candidate division KSB3</taxon>
    </lineage>
</organism>
<evidence type="ECO:0000256" key="6">
    <source>
        <dbReference type="ARBA" id="ARBA00023316"/>
    </source>
</evidence>
<dbReference type="SUPFAM" id="SSF53850">
    <property type="entry name" value="Periplasmic binding protein-like II"/>
    <property type="match status" value="1"/>
</dbReference>
<dbReference type="InterPro" id="IPR001638">
    <property type="entry name" value="Solute-binding_3/MltF_N"/>
</dbReference>
<evidence type="ECO:0000313" key="10">
    <source>
        <dbReference type="Proteomes" id="UP000230821"/>
    </source>
</evidence>
<keyword evidence="4" id="KW-0998">Cell outer membrane</keyword>
<dbReference type="Gene3D" id="1.10.530.10">
    <property type="match status" value="1"/>
</dbReference>
<evidence type="ECO:0000259" key="8">
    <source>
        <dbReference type="SMART" id="SM00062"/>
    </source>
</evidence>
<feature type="region of interest" description="Disordered" evidence="7">
    <location>
        <begin position="447"/>
        <end position="468"/>
    </location>
</feature>
<evidence type="ECO:0000256" key="7">
    <source>
        <dbReference type="SAM" id="MobiDB-lite"/>
    </source>
</evidence>
<dbReference type="Gene3D" id="3.40.190.10">
    <property type="entry name" value="Periplasmic binding protein-like II"/>
    <property type="match status" value="2"/>
</dbReference>
<dbReference type="GO" id="GO:0016837">
    <property type="term" value="F:carbon-oxygen lyase activity, acting on polysaccharides"/>
    <property type="evidence" value="ECO:0007669"/>
    <property type="project" value="InterPro"/>
</dbReference>
<dbReference type="GO" id="GO:0009279">
    <property type="term" value="C:cell outer membrane"/>
    <property type="evidence" value="ECO:0007669"/>
    <property type="project" value="UniProtKB-SubCell"/>
</dbReference>
<dbReference type="EMBL" id="PDSK01000015">
    <property type="protein sequence ID" value="PIE36388.1"/>
    <property type="molecule type" value="Genomic_DNA"/>
</dbReference>
<accession>A0A2G6KL43</accession>
<feature type="domain" description="Solute-binding protein family 3/N-terminal" evidence="8">
    <location>
        <begin position="34"/>
        <end position="259"/>
    </location>
</feature>
<dbReference type="AlphaFoldDB" id="A0A2G6KL43"/>
<dbReference type="InterPro" id="IPR008258">
    <property type="entry name" value="Transglycosylase_SLT_dom_1"/>
</dbReference>
<dbReference type="NCBIfam" id="NF008112">
    <property type="entry name" value="PRK10859.1"/>
    <property type="match status" value="1"/>
</dbReference>
<comment type="subcellular location">
    <subcellularLocation>
        <location evidence="1">Cell outer membrane</location>
        <topology evidence="1">Peripheral membrane protein</topology>
    </subcellularLocation>
</comment>
<dbReference type="SMART" id="SM00062">
    <property type="entry name" value="PBPb"/>
    <property type="match status" value="1"/>
</dbReference>
<dbReference type="PANTHER" id="PTHR35936:SF32">
    <property type="entry name" value="MEMBRANE-BOUND LYTIC MUREIN TRANSGLYCOSYLASE F"/>
    <property type="match status" value="1"/>
</dbReference>
<reference evidence="9 10" key="1">
    <citation type="submission" date="2017-10" db="EMBL/GenBank/DDBJ databases">
        <title>Novel microbial diversity and functional potential in the marine mammal oral microbiome.</title>
        <authorList>
            <person name="Dudek N.K."/>
            <person name="Sun C.L."/>
            <person name="Burstein D."/>
            <person name="Kantor R.S."/>
            <person name="Aliaga Goltsman D.S."/>
            <person name="Bik E.M."/>
            <person name="Thomas B.C."/>
            <person name="Banfield J.F."/>
            <person name="Relman D.A."/>
        </authorList>
    </citation>
    <scope>NUCLEOTIDE SEQUENCE [LARGE SCALE GENOMIC DNA]</scope>
    <source>
        <strain evidence="9">DOLJORAL78_47_16</strain>
    </source>
</reference>
<keyword evidence="2" id="KW-0732">Signal</keyword>
<dbReference type="CDD" id="cd01009">
    <property type="entry name" value="PBP2_YfhD_N"/>
    <property type="match status" value="1"/>
</dbReference>
<sequence>MKLAKLFLVIITLTIVGCSDESTRDAADIKQSGKLIVLTRNAPSTWYVGRDGQPVGPEYDMVESFAAQMGVTVEYVIKDTVKDIMSALEKGEGDIAAAGLTVTDARKLKFQFSPAYLDVTQQVVCRRDKVQPESVKDLIGLNLTTIANSSYSERLSELKTNGHPDLQWSETGDKDTEHLLAEVSEGLIDCTIADSHIVDINRRYLPRLMAPFNLTQDQSLAWAMQKGAENLKKEIENWFGDYKESGRLGATLEKYYGFFDAFDYVDVNTLHRRIKGRFPKYEAMFKKAADKYNLPYSLLAAQGYQESHWNAKAKSPTGVRGIMMLTRPTAKAMGVKNRLNPEQSINGGAKYLARLKGRLSDEIKEPDRTWLALAAYNVGMGHLHDAQTLARKMKLDPYSWRSIREVLPLLSQKRYYKELKYGYARGSEPVKYVQRIREYQHVIDEDVQTRGNVKGKQESGSSKKKSQE</sequence>
<keyword evidence="3" id="KW-0472">Membrane</keyword>
<gene>
    <name evidence="9" type="ORF">CSA56_00415</name>
</gene>
<evidence type="ECO:0000256" key="2">
    <source>
        <dbReference type="ARBA" id="ARBA00022729"/>
    </source>
</evidence>
<name>A0A2G6KL43_9BACT</name>
<evidence type="ECO:0000256" key="4">
    <source>
        <dbReference type="ARBA" id="ARBA00023237"/>
    </source>
</evidence>
<evidence type="ECO:0000256" key="3">
    <source>
        <dbReference type="ARBA" id="ARBA00023136"/>
    </source>
</evidence>
<comment type="caution">
    <text evidence="9">The sequence shown here is derived from an EMBL/GenBank/DDBJ whole genome shotgun (WGS) entry which is preliminary data.</text>
</comment>
<dbReference type="CDD" id="cd13403">
    <property type="entry name" value="MLTF-like"/>
    <property type="match status" value="1"/>
</dbReference>
<dbReference type="GO" id="GO:0071555">
    <property type="term" value="P:cell wall organization"/>
    <property type="evidence" value="ECO:0007669"/>
    <property type="project" value="UniProtKB-KW"/>
</dbReference>
<keyword evidence="5" id="KW-0456">Lyase</keyword>
<dbReference type="Pfam" id="PF01464">
    <property type="entry name" value="SLT"/>
    <property type="match status" value="1"/>
</dbReference>
<evidence type="ECO:0000256" key="5">
    <source>
        <dbReference type="ARBA" id="ARBA00023239"/>
    </source>
</evidence>
<dbReference type="InterPro" id="IPR023703">
    <property type="entry name" value="MltF"/>
</dbReference>
<dbReference type="PROSITE" id="PS51257">
    <property type="entry name" value="PROKAR_LIPOPROTEIN"/>
    <property type="match status" value="1"/>
</dbReference>